<dbReference type="Gene3D" id="1.20.1050.140">
    <property type="match status" value="1"/>
</dbReference>
<dbReference type="GO" id="GO:0016491">
    <property type="term" value="F:oxidoreductase activity"/>
    <property type="evidence" value="ECO:0007669"/>
    <property type="project" value="UniProtKB-KW"/>
</dbReference>
<dbReference type="EMBL" id="DXAN01000032">
    <property type="protein sequence ID" value="HJA09560.1"/>
    <property type="molecule type" value="Genomic_DNA"/>
</dbReference>
<evidence type="ECO:0000256" key="2">
    <source>
        <dbReference type="SAM" id="MobiDB-lite"/>
    </source>
</evidence>
<feature type="domain" description="Cysteine-rich" evidence="3">
    <location>
        <begin position="151"/>
        <end position="241"/>
    </location>
</feature>
<reference evidence="4" key="1">
    <citation type="journal article" date="2021" name="PeerJ">
        <title>Extensive microbial diversity within the chicken gut microbiome revealed by metagenomics and culture.</title>
        <authorList>
            <person name="Gilroy R."/>
            <person name="Ravi A."/>
            <person name="Getino M."/>
            <person name="Pursley I."/>
            <person name="Horton D.L."/>
            <person name="Alikhan N.F."/>
            <person name="Baker D."/>
            <person name="Gharbi K."/>
            <person name="Hall N."/>
            <person name="Watson M."/>
            <person name="Adriaenssens E.M."/>
            <person name="Foster-Nyarko E."/>
            <person name="Jarju S."/>
            <person name="Secka A."/>
            <person name="Antonio M."/>
            <person name="Oren A."/>
            <person name="Chaudhuri R.R."/>
            <person name="La Ragione R."/>
            <person name="Hildebrand F."/>
            <person name="Pallen M.J."/>
        </authorList>
    </citation>
    <scope>NUCLEOTIDE SEQUENCE</scope>
    <source>
        <strain evidence="4">CHK186-16707</strain>
    </source>
</reference>
<dbReference type="Proteomes" id="UP000824225">
    <property type="component" value="Unassembled WGS sequence"/>
</dbReference>
<gene>
    <name evidence="4" type="ORF">H9962_10310</name>
</gene>
<organism evidence="4 5">
    <name type="scientific">Candidatus Mailhella merdigallinarum</name>
    <dbReference type="NCBI Taxonomy" id="2838658"/>
    <lineage>
        <taxon>Bacteria</taxon>
        <taxon>Pseudomonadati</taxon>
        <taxon>Thermodesulfobacteriota</taxon>
        <taxon>Desulfovibrionia</taxon>
        <taxon>Desulfovibrionales</taxon>
        <taxon>Desulfovibrionaceae</taxon>
        <taxon>Mailhella</taxon>
    </lineage>
</organism>
<feature type="compositionally biased region" description="Basic and acidic residues" evidence="2">
    <location>
        <begin position="324"/>
        <end position="333"/>
    </location>
</feature>
<keyword evidence="1" id="KW-0560">Oxidoreductase</keyword>
<dbReference type="AlphaFoldDB" id="A0A9D2HGT2"/>
<dbReference type="InterPro" id="IPR051278">
    <property type="entry name" value="HdrB/HdrD_reductase"/>
</dbReference>
<dbReference type="InterPro" id="IPR004017">
    <property type="entry name" value="Cys_rich_dom"/>
</dbReference>
<feature type="region of interest" description="Disordered" evidence="2">
    <location>
        <begin position="304"/>
        <end position="333"/>
    </location>
</feature>
<sequence length="333" mass="34971">MKLAYYPGCSGEGTSTEYEASTRAVCRALGLEFAEIEDWNCCGSTPAHAMDIVLSGALGARNLMLAGRAGAEGVTTPCPSCLANLKMARHRMQSPEFKAKVDALLDAPTPAREDGSADLPDTFSVLQVILEQVGVDAVATRVTKPLEGLKVATYYGCLMSRPAGIMNFDDPENPTAIDKLMSALGAEVVPFPLKTECCGAAMGVALKDVTSSLSGRILASAKAFGADAVVTACPLCHMNLDLRQGQAERAKGVKFDMPVFYYTQLMGLAFGLPADMLRLEKLAVSPEALLKKLADRRAEKARAAVAAAAESKQAPAEPTANPAESHEAEGAAS</sequence>
<evidence type="ECO:0000313" key="4">
    <source>
        <dbReference type="EMBL" id="HJA09560.1"/>
    </source>
</evidence>
<protein>
    <submittedName>
        <fullName evidence="4">CoB--CoM heterodisulfide reductase iron-sulfur subunit B family protein</fullName>
    </submittedName>
</protein>
<feature type="domain" description="Cysteine-rich" evidence="3">
    <location>
        <begin position="4"/>
        <end position="86"/>
    </location>
</feature>
<reference evidence="4" key="2">
    <citation type="submission" date="2021-04" db="EMBL/GenBank/DDBJ databases">
        <authorList>
            <person name="Gilroy R."/>
        </authorList>
    </citation>
    <scope>NUCLEOTIDE SEQUENCE</scope>
    <source>
        <strain evidence="4">CHK186-16707</strain>
    </source>
</reference>
<proteinExistence type="predicted"/>
<evidence type="ECO:0000313" key="5">
    <source>
        <dbReference type="Proteomes" id="UP000824225"/>
    </source>
</evidence>
<evidence type="ECO:0000259" key="3">
    <source>
        <dbReference type="Pfam" id="PF02754"/>
    </source>
</evidence>
<feature type="compositionally biased region" description="Low complexity" evidence="2">
    <location>
        <begin position="304"/>
        <end position="317"/>
    </location>
</feature>
<evidence type="ECO:0000256" key="1">
    <source>
        <dbReference type="ARBA" id="ARBA00023002"/>
    </source>
</evidence>
<name>A0A9D2HGT2_9BACT</name>
<comment type="caution">
    <text evidence="4">The sequence shown here is derived from an EMBL/GenBank/DDBJ whole genome shotgun (WGS) entry which is preliminary data.</text>
</comment>
<dbReference type="PANTHER" id="PTHR42947:SF1">
    <property type="entry name" value="COB--COM HETERODISULFIDE REDUCTASE SUBUNIT B 1"/>
    <property type="match status" value="1"/>
</dbReference>
<dbReference type="PANTHER" id="PTHR42947">
    <property type="entry name" value="COB--COM HETERODISULFIDE REDUCTASE SUBUNIT B 1"/>
    <property type="match status" value="1"/>
</dbReference>
<accession>A0A9D2HGT2</accession>
<dbReference type="Pfam" id="PF02754">
    <property type="entry name" value="CCG"/>
    <property type="match status" value="2"/>
</dbReference>